<dbReference type="PANTHER" id="PTHR33048">
    <property type="entry name" value="PTH11-LIKE INTEGRAL MEMBRANE PROTEIN (AFU_ORTHOLOGUE AFUA_5G11245)"/>
    <property type="match status" value="1"/>
</dbReference>
<reference evidence="9" key="1">
    <citation type="journal article" date="2014" name="Genome Announc.">
        <title>Genome sequence and annotation of Acremonium chrysogenum, producer of the beta-lactam antibiotic cephalosporin C.</title>
        <authorList>
            <person name="Terfehr D."/>
            <person name="Dahlmann T.A."/>
            <person name="Specht T."/>
            <person name="Zadra I."/>
            <person name="Kuernsteiner H."/>
            <person name="Kueck U."/>
        </authorList>
    </citation>
    <scope>NUCLEOTIDE SEQUENCE [LARGE SCALE GENOMIC DNA]</scope>
    <source>
        <strain evidence="9">ATCC 11550 / CBS 779.69 / DSM 880 / IAM 14645 / JCM 23072 / IMI 49137</strain>
    </source>
</reference>
<dbReference type="PANTHER" id="PTHR33048:SF47">
    <property type="entry name" value="INTEGRAL MEMBRANE PROTEIN-RELATED"/>
    <property type="match status" value="1"/>
</dbReference>
<organism evidence="8 9">
    <name type="scientific">Hapsidospora chrysogenum (strain ATCC 11550 / CBS 779.69 / DSM 880 / IAM 14645 / JCM 23072 / IMI 49137)</name>
    <name type="common">Acremonium chrysogenum</name>
    <dbReference type="NCBI Taxonomy" id="857340"/>
    <lineage>
        <taxon>Eukaryota</taxon>
        <taxon>Fungi</taxon>
        <taxon>Dikarya</taxon>
        <taxon>Ascomycota</taxon>
        <taxon>Pezizomycotina</taxon>
        <taxon>Sordariomycetes</taxon>
        <taxon>Hypocreomycetidae</taxon>
        <taxon>Hypocreales</taxon>
        <taxon>Bionectriaceae</taxon>
        <taxon>Hapsidospora</taxon>
    </lineage>
</organism>
<comment type="similarity">
    <text evidence="5">Belongs to the SAT4 family.</text>
</comment>
<gene>
    <name evidence="8" type="ORF">ACRE_039450</name>
</gene>
<evidence type="ECO:0000313" key="9">
    <source>
        <dbReference type="Proteomes" id="UP000029964"/>
    </source>
</evidence>
<keyword evidence="2 6" id="KW-0812">Transmembrane</keyword>
<evidence type="ECO:0000256" key="3">
    <source>
        <dbReference type="ARBA" id="ARBA00022989"/>
    </source>
</evidence>
<feature type="transmembrane region" description="Helical" evidence="6">
    <location>
        <begin position="44"/>
        <end position="64"/>
    </location>
</feature>
<comment type="subcellular location">
    <subcellularLocation>
        <location evidence="1">Membrane</location>
        <topology evidence="1">Multi-pass membrane protein</topology>
    </subcellularLocation>
</comment>
<protein>
    <recommendedName>
        <fullName evidence="7">Rhodopsin domain-containing protein</fullName>
    </recommendedName>
</protein>
<feature type="transmembrane region" description="Helical" evidence="6">
    <location>
        <begin position="234"/>
        <end position="258"/>
    </location>
</feature>
<dbReference type="EMBL" id="JPKY01000035">
    <property type="protein sequence ID" value="KFH45224.1"/>
    <property type="molecule type" value="Genomic_DNA"/>
</dbReference>
<name>A0A086T792_HAPC1</name>
<evidence type="ECO:0000313" key="8">
    <source>
        <dbReference type="EMBL" id="KFH45224.1"/>
    </source>
</evidence>
<dbReference type="AlphaFoldDB" id="A0A086T792"/>
<feature type="transmembrane region" description="Helical" evidence="6">
    <location>
        <begin position="92"/>
        <end position="109"/>
    </location>
</feature>
<keyword evidence="9" id="KW-1185">Reference proteome</keyword>
<evidence type="ECO:0000256" key="5">
    <source>
        <dbReference type="ARBA" id="ARBA00038359"/>
    </source>
</evidence>
<accession>A0A086T792</accession>
<proteinExistence type="inferred from homology"/>
<sequence length="348" mass="38448">MDVISNDGRNCIVIVMTLSVVATVCAVTRLKIRWNGQLGLDDYILAFSLILIWLQAVGATLLAVKGGMGLPMATLRPDQIEWLFKMFYAPEIGYTLLIGLLKISILLSYKRIFGHIRLITWYIYILMGLSAGWLVSCLFVIIFQCWPIEKVWNPMMEGGCIDLIAFLWATSISNFVLDWLILSVPLIPIWKLQLSTVKKVFVAGSFALGSIACIASTVRAAVTSTIDPTDMSKSVFLASIWTYIEPTVAIVSACLPFFSKFFTDGARKLGSRTWSRRQYGDGYPDQPGSGSRTITKRTITTVKEEDATAAHMQGGGGNQHELVSYSVRVGARPDGRLRLPSESSQSLV</sequence>
<evidence type="ECO:0000256" key="2">
    <source>
        <dbReference type="ARBA" id="ARBA00022692"/>
    </source>
</evidence>
<dbReference type="GO" id="GO:0016020">
    <property type="term" value="C:membrane"/>
    <property type="evidence" value="ECO:0007669"/>
    <property type="project" value="UniProtKB-SubCell"/>
</dbReference>
<dbReference type="Proteomes" id="UP000029964">
    <property type="component" value="Unassembled WGS sequence"/>
</dbReference>
<keyword evidence="3 6" id="KW-1133">Transmembrane helix</keyword>
<evidence type="ECO:0000259" key="7">
    <source>
        <dbReference type="Pfam" id="PF20684"/>
    </source>
</evidence>
<dbReference type="InterPro" id="IPR052337">
    <property type="entry name" value="SAT4-like"/>
</dbReference>
<feature type="domain" description="Rhodopsin" evidence="7">
    <location>
        <begin position="32"/>
        <end position="262"/>
    </location>
</feature>
<dbReference type="STRING" id="857340.A0A086T792"/>
<feature type="transmembrane region" description="Helical" evidence="6">
    <location>
        <begin position="200"/>
        <end position="222"/>
    </location>
</feature>
<dbReference type="Pfam" id="PF20684">
    <property type="entry name" value="Fung_rhodopsin"/>
    <property type="match status" value="1"/>
</dbReference>
<feature type="transmembrane region" description="Helical" evidence="6">
    <location>
        <begin position="12"/>
        <end position="32"/>
    </location>
</feature>
<feature type="transmembrane region" description="Helical" evidence="6">
    <location>
        <begin position="163"/>
        <end position="188"/>
    </location>
</feature>
<dbReference type="HOGENOM" id="CLU_729764_0_0_1"/>
<evidence type="ECO:0000256" key="4">
    <source>
        <dbReference type="ARBA" id="ARBA00023136"/>
    </source>
</evidence>
<feature type="transmembrane region" description="Helical" evidence="6">
    <location>
        <begin position="121"/>
        <end position="143"/>
    </location>
</feature>
<evidence type="ECO:0000256" key="1">
    <source>
        <dbReference type="ARBA" id="ARBA00004141"/>
    </source>
</evidence>
<comment type="caution">
    <text evidence="8">The sequence shown here is derived from an EMBL/GenBank/DDBJ whole genome shotgun (WGS) entry which is preliminary data.</text>
</comment>
<evidence type="ECO:0000256" key="6">
    <source>
        <dbReference type="SAM" id="Phobius"/>
    </source>
</evidence>
<dbReference type="OrthoDB" id="5391602at2759"/>
<keyword evidence="4 6" id="KW-0472">Membrane</keyword>
<dbReference type="InterPro" id="IPR049326">
    <property type="entry name" value="Rhodopsin_dom_fungi"/>
</dbReference>